<gene>
    <name evidence="8" type="ORF">BCR33DRAFT_675415</name>
</gene>
<feature type="transmembrane region" description="Helical" evidence="7">
    <location>
        <begin position="352"/>
        <end position="368"/>
    </location>
</feature>
<keyword evidence="6" id="KW-0012">Acyltransferase</keyword>
<dbReference type="Pfam" id="PF03062">
    <property type="entry name" value="MBOAT"/>
    <property type="match status" value="1"/>
</dbReference>
<feature type="transmembrane region" description="Helical" evidence="7">
    <location>
        <begin position="61"/>
        <end position="84"/>
    </location>
</feature>
<feature type="transmembrane region" description="Helical" evidence="7">
    <location>
        <begin position="127"/>
        <end position="143"/>
    </location>
</feature>
<comment type="subcellular location">
    <subcellularLocation>
        <location evidence="1">Membrane</location>
        <topology evidence="1">Multi-pass membrane protein</topology>
    </subcellularLocation>
</comment>
<dbReference type="GO" id="GO:0047184">
    <property type="term" value="F:1-acylglycerophosphocholine O-acyltransferase activity"/>
    <property type="evidence" value="ECO:0007669"/>
    <property type="project" value="TreeGrafter"/>
</dbReference>
<evidence type="ECO:0000256" key="1">
    <source>
        <dbReference type="ARBA" id="ARBA00004141"/>
    </source>
</evidence>
<evidence type="ECO:0000313" key="9">
    <source>
        <dbReference type="Proteomes" id="UP000193642"/>
    </source>
</evidence>
<keyword evidence="5 7" id="KW-0472">Membrane</keyword>
<dbReference type="GO" id="GO:0030258">
    <property type="term" value="P:lipid modification"/>
    <property type="evidence" value="ECO:0007669"/>
    <property type="project" value="TreeGrafter"/>
</dbReference>
<evidence type="ECO:0000256" key="2">
    <source>
        <dbReference type="ARBA" id="ARBA00022679"/>
    </source>
</evidence>
<organism evidence="8 9">
    <name type="scientific">Rhizoclosmatium globosum</name>
    <dbReference type="NCBI Taxonomy" id="329046"/>
    <lineage>
        <taxon>Eukaryota</taxon>
        <taxon>Fungi</taxon>
        <taxon>Fungi incertae sedis</taxon>
        <taxon>Chytridiomycota</taxon>
        <taxon>Chytridiomycota incertae sedis</taxon>
        <taxon>Chytridiomycetes</taxon>
        <taxon>Chytridiales</taxon>
        <taxon>Chytriomycetaceae</taxon>
        <taxon>Rhizoclosmatium</taxon>
    </lineage>
</organism>
<evidence type="ECO:0000256" key="7">
    <source>
        <dbReference type="SAM" id="Phobius"/>
    </source>
</evidence>
<feature type="transmembrane region" description="Helical" evidence="7">
    <location>
        <begin position="96"/>
        <end position="115"/>
    </location>
</feature>
<dbReference type="GO" id="GO:0046474">
    <property type="term" value="P:glycerophospholipid biosynthetic process"/>
    <property type="evidence" value="ECO:0007669"/>
    <property type="project" value="TreeGrafter"/>
</dbReference>
<feature type="transmembrane region" description="Helical" evidence="7">
    <location>
        <begin position="21"/>
        <end position="41"/>
    </location>
</feature>
<dbReference type="Proteomes" id="UP000193642">
    <property type="component" value="Unassembled WGS sequence"/>
</dbReference>
<dbReference type="EMBL" id="MCGO01000003">
    <property type="protein sequence ID" value="ORY52449.1"/>
    <property type="molecule type" value="Genomic_DNA"/>
</dbReference>
<dbReference type="GO" id="GO:0005783">
    <property type="term" value="C:endoplasmic reticulum"/>
    <property type="evidence" value="ECO:0007669"/>
    <property type="project" value="TreeGrafter"/>
</dbReference>
<evidence type="ECO:0000256" key="4">
    <source>
        <dbReference type="ARBA" id="ARBA00022989"/>
    </source>
</evidence>
<protein>
    <submittedName>
        <fullName evidence="8">MBOAT-domain-containing protein</fullName>
    </submittedName>
</protein>
<dbReference type="PANTHER" id="PTHR13906:SF4">
    <property type="entry name" value="LYSOPHOSPHOLIPID ACYLTRANSFERASE 6"/>
    <property type="match status" value="1"/>
</dbReference>
<reference evidence="8 9" key="1">
    <citation type="submission" date="2016-07" db="EMBL/GenBank/DDBJ databases">
        <title>Pervasive Adenine N6-methylation of Active Genes in Fungi.</title>
        <authorList>
            <consortium name="DOE Joint Genome Institute"/>
            <person name="Mondo S.J."/>
            <person name="Dannebaum R.O."/>
            <person name="Kuo R.C."/>
            <person name="Labutti K."/>
            <person name="Haridas S."/>
            <person name="Kuo A."/>
            <person name="Salamov A."/>
            <person name="Ahrendt S.R."/>
            <person name="Lipzen A."/>
            <person name="Sullivan W."/>
            <person name="Andreopoulos W.B."/>
            <person name="Clum A."/>
            <person name="Lindquist E."/>
            <person name="Daum C."/>
            <person name="Ramamoorthy G.K."/>
            <person name="Gryganskyi A."/>
            <person name="Culley D."/>
            <person name="Magnuson J.K."/>
            <person name="James T.Y."/>
            <person name="O'Malley M.A."/>
            <person name="Stajich J.E."/>
            <person name="Spatafora J.W."/>
            <person name="Visel A."/>
            <person name="Grigoriev I.V."/>
        </authorList>
    </citation>
    <scope>NUCLEOTIDE SEQUENCE [LARGE SCALE GENOMIC DNA]</scope>
    <source>
        <strain evidence="8 9">JEL800</strain>
    </source>
</reference>
<feature type="transmembrane region" description="Helical" evidence="7">
    <location>
        <begin position="164"/>
        <end position="186"/>
    </location>
</feature>
<keyword evidence="9" id="KW-1185">Reference proteome</keyword>
<comment type="caution">
    <text evidence="8">The sequence shown here is derived from an EMBL/GenBank/DDBJ whole genome shotgun (WGS) entry which is preliminary data.</text>
</comment>
<dbReference type="GO" id="GO:0003841">
    <property type="term" value="F:1-acylglycerol-3-phosphate O-acyltransferase activity"/>
    <property type="evidence" value="ECO:0007669"/>
    <property type="project" value="TreeGrafter"/>
</dbReference>
<dbReference type="GO" id="GO:0016020">
    <property type="term" value="C:membrane"/>
    <property type="evidence" value="ECO:0007669"/>
    <property type="project" value="UniProtKB-SubCell"/>
</dbReference>
<dbReference type="AlphaFoldDB" id="A0A1Y2CZJ9"/>
<evidence type="ECO:0000256" key="6">
    <source>
        <dbReference type="ARBA" id="ARBA00023315"/>
    </source>
</evidence>
<proteinExistence type="predicted"/>
<evidence type="ECO:0000256" key="5">
    <source>
        <dbReference type="ARBA" id="ARBA00023136"/>
    </source>
</evidence>
<keyword evidence="4 7" id="KW-1133">Transmembrane helix</keyword>
<dbReference type="PANTHER" id="PTHR13906">
    <property type="entry name" value="PORCUPINE"/>
    <property type="match status" value="1"/>
</dbReference>
<dbReference type="STRING" id="329046.A0A1Y2CZJ9"/>
<evidence type="ECO:0000313" key="8">
    <source>
        <dbReference type="EMBL" id="ORY52449.1"/>
    </source>
</evidence>
<feature type="transmembrane region" description="Helical" evidence="7">
    <location>
        <begin position="217"/>
        <end position="235"/>
    </location>
</feature>
<dbReference type="InterPro" id="IPR004299">
    <property type="entry name" value="MBOAT_fam"/>
</dbReference>
<dbReference type="OrthoDB" id="286734at2759"/>
<keyword evidence="3 7" id="KW-0812">Transmembrane</keyword>
<evidence type="ECO:0000256" key="3">
    <source>
        <dbReference type="ARBA" id="ARBA00022692"/>
    </source>
</evidence>
<name>A0A1Y2CZJ9_9FUNG</name>
<accession>A0A1Y2CZJ9</accession>
<feature type="transmembrane region" description="Helical" evidence="7">
    <location>
        <begin position="441"/>
        <end position="461"/>
    </location>
</feature>
<sequence>MSALENLLEAAAKQLSMPTDVLKGGFILTAAYPLCIFYALIPANARTLRHIFSILASCTLYLSLFSLSGFIELMAMCCIVYFGVYAFKSNSWMPVIMFYYVLGHFCVRLFIVQILSDSAKKFDATTPMMVLVIKLTSFAWNVYDGTKDDKDVIPELRSRAIRKYPGFLEFFGYVFFFAAFLVGPAFDFNDYREYTNGEGVFSTVTEKGQKKNMPSRVWPTLKCLLGGIACMGIFIKFSKSYDYSVCATEAFATEWPFWKRFLFMQAAGLAARSKFYTAWLLSEGACNLVGIGYSGISPKTNKPVWERACNVSILGFELAENPKVLIDNWNMRTGFWLKSCVYLRMVKPGQKPGTLVTVTTFLVSALWHGFHLGYYLTFSMGALYSMVGRTLRRNVRPLFIEPSKWAPYKPIYDFLGWFMTWTSINFIAAPFALWALDKSLAAWYAVGFYSLIGQIVIYVGMEFLGGAKFARSLWKTTGALSRAVSEDAIARVDEDEKKRK</sequence>
<dbReference type="InterPro" id="IPR049941">
    <property type="entry name" value="LPLAT_7/PORCN-like"/>
</dbReference>
<feature type="transmembrane region" description="Helical" evidence="7">
    <location>
        <begin position="411"/>
        <end position="435"/>
    </location>
</feature>
<keyword evidence="2" id="KW-0808">Transferase</keyword>